<dbReference type="InterPro" id="IPR018155">
    <property type="entry name" value="Hyaluronidase"/>
</dbReference>
<keyword evidence="6" id="KW-0326">Glycosidase</keyword>
<keyword evidence="7" id="KW-0732">Signal</keyword>
<evidence type="ECO:0000313" key="8">
    <source>
        <dbReference type="EMBL" id="VDO37833.1"/>
    </source>
</evidence>
<dbReference type="InterPro" id="IPR013785">
    <property type="entry name" value="Aldolase_TIM"/>
</dbReference>
<comment type="similarity">
    <text evidence="1 3 6">Belongs to the glycosyl hydrolase 56 family.</text>
</comment>
<name>A0A183H8K0_9BILA</name>
<evidence type="ECO:0000256" key="2">
    <source>
        <dbReference type="ARBA" id="ARBA00023157"/>
    </source>
</evidence>
<evidence type="ECO:0000313" key="9">
    <source>
        <dbReference type="Proteomes" id="UP000267606"/>
    </source>
</evidence>
<keyword evidence="2 5" id="KW-1015">Disulfide bond</keyword>
<feature type="active site" description="Proton donor" evidence="4">
    <location>
        <position position="131"/>
    </location>
</feature>
<gene>
    <name evidence="8" type="ORF">OFLC_LOCUS3814</name>
</gene>
<dbReference type="PIRSF" id="PIRSF038193">
    <property type="entry name" value="Hyaluronidase"/>
    <property type="match status" value="1"/>
</dbReference>
<evidence type="ECO:0000313" key="10">
    <source>
        <dbReference type="WBParaSite" id="OFLC_0000381101-mRNA-1"/>
    </source>
</evidence>
<evidence type="ECO:0000256" key="5">
    <source>
        <dbReference type="PIRSR" id="PIRSR038193-3"/>
    </source>
</evidence>
<organism evidence="10">
    <name type="scientific">Onchocerca flexuosa</name>
    <dbReference type="NCBI Taxonomy" id="387005"/>
    <lineage>
        <taxon>Eukaryota</taxon>
        <taxon>Metazoa</taxon>
        <taxon>Ecdysozoa</taxon>
        <taxon>Nematoda</taxon>
        <taxon>Chromadorea</taxon>
        <taxon>Rhabditida</taxon>
        <taxon>Spirurina</taxon>
        <taxon>Spiruromorpha</taxon>
        <taxon>Filarioidea</taxon>
        <taxon>Onchocercidae</taxon>
        <taxon>Onchocerca</taxon>
    </lineage>
</organism>
<dbReference type="GO" id="GO:0030214">
    <property type="term" value="P:hyaluronan catabolic process"/>
    <property type="evidence" value="ECO:0007669"/>
    <property type="project" value="TreeGrafter"/>
</dbReference>
<dbReference type="EMBL" id="UZAJ01002677">
    <property type="protein sequence ID" value="VDO37833.1"/>
    <property type="molecule type" value="Genomic_DNA"/>
</dbReference>
<dbReference type="STRING" id="387005.A0A183H8K0"/>
<dbReference type="GO" id="GO:0004415">
    <property type="term" value="F:hyalurononglucosaminidase activity"/>
    <property type="evidence" value="ECO:0007669"/>
    <property type="project" value="UniProtKB-UniRule"/>
</dbReference>
<dbReference type="PANTHER" id="PTHR11769:SF35">
    <property type="entry name" value="HYALURONIDASE"/>
    <property type="match status" value="1"/>
</dbReference>
<sequence length="363" mass="42316">MVRLLFQLLIAIWLILVNARQWNQFEIIWNIPTEKCKQFTETKLLEEYGILVNDGHKFHGNIIVNLYEKKFGLYPYYQNYFDPSSAVNGGIPQIFLFQLANISAHLSKVRNDITKVIPNSNFDGLAVIDYENWRPLWEQNYHTKRIYQSESMAYVKKRYGDINDSVAELIAMNEFNNASMEFLIATIRLAKEMRPNALWGFYGMPFCNYSAGENNIAECGEVFEKFNNRLEPLYNEANALYPSIYLRKNKSGYANCLYVTSIIKEAKRCTTNLNPNMPIFAFTSIEHLPLNLFDPSYYSEKDLRNSLRQVFYMDLQGAIVWSTSNDIRKRCEDLADHVKEYFLPEVARLKEFAKACASTNKNE</sequence>
<reference evidence="10" key="1">
    <citation type="submission" date="2016-06" db="UniProtKB">
        <authorList>
            <consortium name="WormBaseParasite"/>
        </authorList>
    </citation>
    <scope>IDENTIFICATION</scope>
</reference>
<feature type="disulfide bond" evidence="5">
    <location>
        <begin position="36"/>
        <end position="331"/>
    </location>
</feature>
<dbReference type="Pfam" id="PF01630">
    <property type="entry name" value="Glyco_hydro_56"/>
    <property type="match status" value="1"/>
</dbReference>
<keyword evidence="6" id="KW-0378">Hydrolase</keyword>
<evidence type="ECO:0000256" key="3">
    <source>
        <dbReference type="PIRNR" id="PIRNR038193"/>
    </source>
</evidence>
<dbReference type="WBParaSite" id="OFLC_0000381101-mRNA-1">
    <property type="protein sequence ID" value="OFLC_0000381101-mRNA-1"/>
    <property type="gene ID" value="OFLC_0000381101"/>
</dbReference>
<dbReference type="InterPro" id="IPR017853">
    <property type="entry name" value="GH"/>
</dbReference>
<proteinExistence type="inferred from homology"/>
<feature type="signal peptide" evidence="7">
    <location>
        <begin position="1"/>
        <end position="19"/>
    </location>
</feature>
<dbReference type="AlphaFoldDB" id="A0A183H8K0"/>
<evidence type="ECO:0000256" key="4">
    <source>
        <dbReference type="PIRSR" id="PIRSR038193-1"/>
    </source>
</evidence>
<reference evidence="8 9" key="2">
    <citation type="submission" date="2018-11" db="EMBL/GenBank/DDBJ databases">
        <authorList>
            <consortium name="Pathogen Informatics"/>
        </authorList>
    </citation>
    <scope>NUCLEOTIDE SEQUENCE [LARGE SCALE GENOMIC DNA]</scope>
</reference>
<comment type="catalytic activity">
    <reaction evidence="6">
        <text>Random hydrolysis of (1-&gt;4)-linkages between N-acetyl-beta-D-glucosamine and D-glucuronate residues in hyaluronate.</text>
        <dbReference type="EC" id="3.2.1.35"/>
    </reaction>
</comment>
<dbReference type="Gene3D" id="3.20.20.70">
    <property type="entry name" value="Aldolase class I"/>
    <property type="match status" value="1"/>
</dbReference>
<dbReference type="EC" id="3.2.1.35" evidence="6"/>
<dbReference type="PRINTS" id="PR00846">
    <property type="entry name" value="GLHYDRLASE56"/>
</dbReference>
<accession>A0A183H8K0</accession>
<keyword evidence="9" id="KW-1185">Reference proteome</keyword>
<dbReference type="GO" id="GO:0005975">
    <property type="term" value="P:carbohydrate metabolic process"/>
    <property type="evidence" value="ECO:0007669"/>
    <property type="project" value="UniProtKB-UniRule"/>
</dbReference>
<feature type="chain" id="PRO_5044552428" description="Hyaluronidase" evidence="7">
    <location>
        <begin position="20"/>
        <end position="363"/>
    </location>
</feature>
<dbReference type="Proteomes" id="UP000267606">
    <property type="component" value="Unassembled WGS sequence"/>
</dbReference>
<evidence type="ECO:0000256" key="7">
    <source>
        <dbReference type="SAM" id="SignalP"/>
    </source>
</evidence>
<evidence type="ECO:0000256" key="6">
    <source>
        <dbReference type="RuleBase" id="RU610713"/>
    </source>
</evidence>
<protein>
    <recommendedName>
        <fullName evidence="6">Hyaluronidase</fullName>
        <ecNumber evidence="6">3.2.1.35</ecNumber>
    </recommendedName>
</protein>
<evidence type="ECO:0000256" key="1">
    <source>
        <dbReference type="ARBA" id="ARBA00008871"/>
    </source>
</evidence>
<dbReference type="SUPFAM" id="SSF51445">
    <property type="entry name" value="(Trans)glycosidases"/>
    <property type="match status" value="1"/>
</dbReference>
<feature type="disulfide bond" evidence="5">
    <location>
        <begin position="207"/>
        <end position="219"/>
    </location>
</feature>
<dbReference type="PANTHER" id="PTHR11769">
    <property type="entry name" value="HYALURONIDASE"/>
    <property type="match status" value="1"/>
</dbReference>